<dbReference type="EMBL" id="CAADRA010005561">
    <property type="protein sequence ID" value="VFT91219.1"/>
    <property type="molecule type" value="Genomic_DNA"/>
</dbReference>
<protein>
    <submittedName>
        <fullName evidence="3">Aste57867_14397 protein</fullName>
    </submittedName>
</protein>
<proteinExistence type="predicted"/>
<evidence type="ECO:0000256" key="1">
    <source>
        <dbReference type="SAM" id="MobiDB-lite"/>
    </source>
</evidence>
<reference evidence="2" key="2">
    <citation type="submission" date="2019-06" db="EMBL/GenBank/DDBJ databases">
        <title>Genomics analysis of Aphanomyces spp. identifies a new class of oomycete effector associated with host adaptation.</title>
        <authorList>
            <person name="Gaulin E."/>
        </authorList>
    </citation>
    <scope>NUCLEOTIDE SEQUENCE</scope>
    <source>
        <strain evidence="2">CBS 578.67</strain>
    </source>
</reference>
<organism evidence="3 4">
    <name type="scientific">Aphanomyces stellatus</name>
    <dbReference type="NCBI Taxonomy" id="120398"/>
    <lineage>
        <taxon>Eukaryota</taxon>
        <taxon>Sar</taxon>
        <taxon>Stramenopiles</taxon>
        <taxon>Oomycota</taxon>
        <taxon>Saprolegniomycetes</taxon>
        <taxon>Saprolegniales</taxon>
        <taxon>Verrucalvaceae</taxon>
        <taxon>Aphanomyces</taxon>
    </lineage>
</organism>
<accession>A0A485L139</accession>
<evidence type="ECO:0000313" key="3">
    <source>
        <dbReference type="EMBL" id="VFT91219.1"/>
    </source>
</evidence>
<dbReference type="EMBL" id="VJMH01005540">
    <property type="protein sequence ID" value="KAF0694721.1"/>
    <property type="molecule type" value="Genomic_DNA"/>
</dbReference>
<dbReference type="OrthoDB" id="48247at2759"/>
<evidence type="ECO:0000313" key="2">
    <source>
        <dbReference type="EMBL" id="KAF0694721.1"/>
    </source>
</evidence>
<feature type="compositionally biased region" description="Basic and acidic residues" evidence="1">
    <location>
        <begin position="1"/>
        <end position="16"/>
    </location>
</feature>
<name>A0A485L139_9STRA</name>
<reference evidence="3 4" key="1">
    <citation type="submission" date="2019-03" db="EMBL/GenBank/DDBJ databases">
        <authorList>
            <person name="Gaulin E."/>
            <person name="Dumas B."/>
        </authorList>
    </citation>
    <scope>NUCLEOTIDE SEQUENCE [LARGE SCALE GENOMIC DNA]</scope>
    <source>
        <strain evidence="3">CBS 568.67</strain>
    </source>
</reference>
<dbReference type="Gene3D" id="1.10.720.80">
    <property type="match status" value="1"/>
</dbReference>
<dbReference type="Proteomes" id="UP000332933">
    <property type="component" value="Unassembled WGS sequence"/>
</dbReference>
<keyword evidence="4" id="KW-1185">Reference proteome</keyword>
<feature type="region of interest" description="Disordered" evidence="1">
    <location>
        <begin position="1"/>
        <end position="23"/>
    </location>
</feature>
<gene>
    <name evidence="3" type="primary">Aste57867_14397</name>
    <name evidence="2" type="ORF">As57867_014343</name>
    <name evidence="3" type="ORF">ASTE57867_14397</name>
</gene>
<evidence type="ECO:0000313" key="4">
    <source>
        <dbReference type="Proteomes" id="UP000332933"/>
    </source>
</evidence>
<dbReference type="AlphaFoldDB" id="A0A485L139"/>
<feature type="region of interest" description="Disordered" evidence="1">
    <location>
        <begin position="693"/>
        <end position="716"/>
    </location>
</feature>
<sequence>MRQDESHRHEADESPPSHELLGRNMRTLEVRGSRDHLWYVPSMVLFVRIQECVHEGGMCLQFTRGAICPRSPSVVDGCASPSGPQTPRNPSCVFLRSNAPTKLSNGMSIPDQFEFYPDTVVQFVDWSMCHLKVVLLCKGRGGDAASYKPTRDESQWWNRRDALVRCVSSFLHGPWSTHCSSRELVLLHDEDWARIHMQVADPAVPTQLLPTEQNIVAAWKAAATSPATSGYAAKDKPASPWTCRVERVASSSSSTASSSAVQHMDSKRQVLEHLQAHCSLEFLRSHGLNSKPDVVLRKTNKKALVEKWFQWVKANPSPDASSLSSPSPLEAILSDLLAVPAASPQTKILAGVLHESHDAELPVFGSSSSTSIAAADPNLHVVLFLGAVRDMHPSENKTLRAVCAAQHIPLTHVRLGPVAEFTSKILSIVAFHHARGVLGPALLQRTTTDASSSSKRKRIATSTSSPTRAVHVFGSVPLPLAALSADLDARQSALWRVVRVVVATLYRSHVMRAGSSLAPPSLTLLFDDGGVLELTQETLVGSLAEAHQAAPTEFQILRALVKTRDASAVKNWKDDEGAAWLVAAAAPFAALDVTHETGDGALVDAIHAMPEEDDDIAEHSRTLAVLVSIESTTASHDALKAACAAQKIPVVPSCILSAATTVDVEAATITMLQHFVYQRRLFGYVASVVNASKKTRKDAKRAKKAAKKAKHTHDDE</sequence>